<evidence type="ECO:0000256" key="11">
    <source>
        <dbReference type="SAM" id="MobiDB-lite"/>
    </source>
</evidence>
<gene>
    <name evidence="13" type="ORF">KP79_PYT15251</name>
</gene>
<evidence type="ECO:0000256" key="8">
    <source>
        <dbReference type="ARBA" id="ARBA00023136"/>
    </source>
</evidence>
<dbReference type="GO" id="GO:0005886">
    <property type="term" value="C:plasma membrane"/>
    <property type="evidence" value="ECO:0007669"/>
    <property type="project" value="UniProtKB-SubCell"/>
</dbReference>
<keyword evidence="7" id="KW-0406">Ion transport</keyword>
<keyword evidence="6 12" id="KW-1133">Transmembrane helix</keyword>
<feature type="transmembrane region" description="Helical" evidence="12">
    <location>
        <begin position="21"/>
        <end position="40"/>
    </location>
</feature>
<keyword evidence="14" id="KW-1185">Reference proteome</keyword>
<evidence type="ECO:0000256" key="10">
    <source>
        <dbReference type="SAM" id="Coils"/>
    </source>
</evidence>
<keyword evidence="5" id="KW-0851">Voltage-gated channel</keyword>
<evidence type="ECO:0000313" key="14">
    <source>
        <dbReference type="Proteomes" id="UP000242188"/>
    </source>
</evidence>
<dbReference type="EMBL" id="NEDP02001165">
    <property type="protein sequence ID" value="OWF54068.1"/>
    <property type="molecule type" value="Genomic_DNA"/>
</dbReference>
<evidence type="ECO:0000256" key="1">
    <source>
        <dbReference type="ARBA" id="ARBA00004651"/>
    </source>
</evidence>
<keyword evidence="10" id="KW-0175">Coiled coil</keyword>
<keyword evidence="8 12" id="KW-0472">Membrane</keyword>
<evidence type="ECO:0008006" key="15">
    <source>
        <dbReference type="Google" id="ProtNLM"/>
    </source>
</evidence>
<feature type="transmembrane region" description="Helical" evidence="12">
    <location>
        <begin position="132"/>
        <end position="152"/>
    </location>
</feature>
<dbReference type="AlphaFoldDB" id="A0A210QZ74"/>
<evidence type="ECO:0000313" key="13">
    <source>
        <dbReference type="EMBL" id="OWF54068.1"/>
    </source>
</evidence>
<evidence type="ECO:0000256" key="9">
    <source>
        <dbReference type="ARBA" id="ARBA00023303"/>
    </source>
</evidence>
<dbReference type="InterPro" id="IPR027359">
    <property type="entry name" value="Volt_channel_dom_sf"/>
</dbReference>
<feature type="coiled-coil region" evidence="10">
    <location>
        <begin position="202"/>
        <end position="236"/>
    </location>
</feature>
<evidence type="ECO:0000256" key="12">
    <source>
        <dbReference type="SAM" id="Phobius"/>
    </source>
</evidence>
<evidence type="ECO:0000256" key="5">
    <source>
        <dbReference type="ARBA" id="ARBA00022882"/>
    </source>
</evidence>
<evidence type="ECO:0000256" key="7">
    <source>
        <dbReference type="ARBA" id="ARBA00023065"/>
    </source>
</evidence>
<evidence type="ECO:0000256" key="3">
    <source>
        <dbReference type="ARBA" id="ARBA00022475"/>
    </source>
</evidence>
<dbReference type="PANTHER" id="PTHR46480">
    <property type="entry name" value="F20B24.22"/>
    <property type="match status" value="1"/>
</dbReference>
<keyword evidence="4 12" id="KW-0812">Transmembrane</keyword>
<comment type="subcellular location">
    <subcellularLocation>
        <location evidence="1">Cell membrane</location>
        <topology evidence="1">Multi-pass membrane protein</topology>
    </subcellularLocation>
</comment>
<dbReference type="Gene3D" id="1.20.120.350">
    <property type="entry name" value="Voltage-gated potassium channels. Chain C"/>
    <property type="match status" value="1"/>
</dbReference>
<evidence type="ECO:0000256" key="4">
    <source>
        <dbReference type="ARBA" id="ARBA00022692"/>
    </source>
</evidence>
<feature type="region of interest" description="Disordered" evidence="11">
    <location>
        <begin position="55"/>
        <end position="77"/>
    </location>
</feature>
<evidence type="ECO:0000256" key="6">
    <source>
        <dbReference type="ARBA" id="ARBA00022989"/>
    </source>
</evidence>
<dbReference type="PANTHER" id="PTHR46480:SF1">
    <property type="entry name" value="VOLTAGE-GATED HYDROGEN CHANNEL 1"/>
    <property type="match status" value="1"/>
</dbReference>
<protein>
    <recommendedName>
        <fullName evidence="15">Hydrogen voltage-gated channel 1</fullName>
    </recommendedName>
</protein>
<keyword evidence="2" id="KW-0813">Transport</keyword>
<proteinExistence type="predicted"/>
<keyword evidence="3" id="KW-1003">Cell membrane</keyword>
<reference evidence="13 14" key="1">
    <citation type="journal article" date="2017" name="Nat. Ecol. Evol.">
        <title>Scallop genome provides insights into evolution of bilaterian karyotype and development.</title>
        <authorList>
            <person name="Wang S."/>
            <person name="Zhang J."/>
            <person name="Jiao W."/>
            <person name="Li J."/>
            <person name="Xun X."/>
            <person name="Sun Y."/>
            <person name="Guo X."/>
            <person name="Huan P."/>
            <person name="Dong B."/>
            <person name="Zhang L."/>
            <person name="Hu X."/>
            <person name="Sun X."/>
            <person name="Wang J."/>
            <person name="Zhao C."/>
            <person name="Wang Y."/>
            <person name="Wang D."/>
            <person name="Huang X."/>
            <person name="Wang R."/>
            <person name="Lv J."/>
            <person name="Li Y."/>
            <person name="Zhang Z."/>
            <person name="Liu B."/>
            <person name="Lu W."/>
            <person name="Hui Y."/>
            <person name="Liang J."/>
            <person name="Zhou Z."/>
            <person name="Hou R."/>
            <person name="Li X."/>
            <person name="Liu Y."/>
            <person name="Li H."/>
            <person name="Ning X."/>
            <person name="Lin Y."/>
            <person name="Zhao L."/>
            <person name="Xing Q."/>
            <person name="Dou J."/>
            <person name="Li Y."/>
            <person name="Mao J."/>
            <person name="Guo H."/>
            <person name="Dou H."/>
            <person name="Li T."/>
            <person name="Mu C."/>
            <person name="Jiang W."/>
            <person name="Fu Q."/>
            <person name="Fu X."/>
            <person name="Miao Y."/>
            <person name="Liu J."/>
            <person name="Yu Q."/>
            <person name="Li R."/>
            <person name="Liao H."/>
            <person name="Li X."/>
            <person name="Kong Y."/>
            <person name="Jiang Z."/>
            <person name="Chourrout D."/>
            <person name="Li R."/>
            <person name="Bao Z."/>
        </authorList>
    </citation>
    <scope>NUCLEOTIDE SEQUENCE [LARGE SCALE GENOMIC DNA]</scope>
    <source>
        <strain evidence="13 14">PY_sf001</strain>
    </source>
</reference>
<name>A0A210QZ74_MIZYE</name>
<feature type="compositionally biased region" description="Polar residues" evidence="11">
    <location>
        <begin position="56"/>
        <end position="73"/>
    </location>
</feature>
<accession>A0A210QZ74</accession>
<organism evidence="13 14">
    <name type="scientific">Mizuhopecten yessoensis</name>
    <name type="common">Japanese scallop</name>
    <name type="synonym">Patinopecten yessoensis</name>
    <dbReference type="NCBI Taxonomy" id="6573"/>
    <lineage>
        <taxon>Eukaryota</taxon>
        <taxon>Metazoa</taxon>
        <taxon>Spiralia</taxon>
        <taxon>Lophotrochozoa</taxon>
        <taxon>Mollusca</taxon>
        <taxon>Bivalvia</taxon>
        <taxon>Autobranchia</taxon>
        <taxon>Pteriomorphia</taxon>
        <taxon>Pectinida</taxon>
        <taxon>Pectinoidea</taxon>
        <taxon>Pectinidae</taxon>
        <taxon>Mizuhopecten</taxon>
    </lineage>
</organism>
<dbReference type="GO" id="GO:0034702">
    <property type="term" value="C:monoatomic ion channel complex"/>
    <property type="evidence" value="ECO:0007669"/>
    <property type="project" value="UniProtKB-KW"/>
</dbReference>
<dbReference type="GO" id="GO:0030171">
    <property type="term" value="F:voltage-gated proton channel activity"/>
    <property type="evidence" value="ECO:0007669"/>
    <property type="project" value="InterPro"/>
</dbReference>
<keyword evidence="9" id="KW-0407">Ion channel</keyword>
<feature type="region of interest" description="Disordered" evidence="11">
    <location>
        <begin position="323"/>
        <end position="343"/>
    </location>
</feature>
<dbReference type="OrthoDB" id="427456at2759"/>
<comment type="caution">
    <text evidence="13">The sequence shown here is derived from an EMBL/GenBank/DDBJ whole genome shotgun (WGS) entry which is preliminary data.</text>
</comment>
<evidence type="ECO:0000256" key="2">
    <source>
        <dbReference type="ARBA" id="ARBA00022448"/>
    </source>
</evidence>
<dbReference type="Proteomes" id="UP000242188">
    <property type="component" value="Unassembled WGS sequence"/>
</dbReference>
<feature type="transmembrane region" description="Helical" evidence="12">
    <location>
        <begin position="98"/>
        <end position="120"/>
    </location>
</feature>
<dbReference type="InterPro" id="IPR031846">
    <property type="entry name" value="Hvcn1"/>
</dbReference>
<sequence length="462" mass="50619">MAKDSPCSRLYGTVSGLCMECIIAVLVVVDGLAITAELLIRLDILQVPGGAPTDPPITSTQNASTPVNATPTQDPDPGGSICRRCVNMVEPIEITYCVAHYASVVIAGVFIVEVLLRVVSGRSKVFKDLIEICDSLIVVVLVAMEILFTLFWDDVLCYHPAVEAATYIVFFRLCRVPRACTVSKRVFSDKVDIELHYLMKAKKKAEEKGAELREKVDKQQREIDFLQNQLKETKVKISTTDRGSSEFCNGHVSDGTEKSSTKNIENLYAKPIKRPKVNGDVSQHNTDLNPGGYTTIIHTTYQGADEVNKTDGAGEVKVDNHLPSQASASEDTSDVIDSPPHDVKESRVVVGAGPHGDSCSLDARNSAYDSSDSAYLVDDFQKRKKVQRSRSDSALSTESKIAIRQLDIAIDPGLDHRSGGVDNKSYVEDEDEAVQMRRLSVMAEYEGTRTYRSAEGVPLTEL</sequence>